<gene>
    <name evidence="2" type="ORF">TTHERM_000717598</name>
</gene>
<reference evidence="3" key="1">
    <citation type="journal article" date="2006" name="PLoS Biol.">
        <title>Macronuclear genome sequence of the ciliate Tetrahymena thermophila, a model eukaryote.</title>
        <authorList>
            <person name="Eisen J.A."/>
            <person name="Coyne R.S."/>
            <person name="Wu M."/>
            <person name="Wu D."/>
            <person name="Thiagarajan M."/>
            <person name="Wortman J.R."/>
            <person name="Badger J.H."/>
            <person name="Ren Q."/>
            <person name="Amedeo P."/>
            <person name="Jones K.M."/>
            <person name="Tallon L.J."/>
            <person name="Delcher A.L."/>
            <person name="Salzberg S.L."/>
            <person name="Silva J.C."/>
            <person name="Haas B.J."/>
            <person name="Majoros W.H."/>
            <person name="Farzad M."/>
            <person name="Carlton J.M."/>
            <person name="Smith R.K. Jr."/>
            <person name="Garg J."/>
            <person name="Pearlman R.E."/>
            <person name="Karrer K.M."/>
            <person name="Sun L."/>
            <person name="Manning G."/>
            <person name="Elde N.C."/>
            <person name="Turkewitz A.P."/>
            <person name="Asai D.J."/>
            <person name="Wilkes D.E."/>
            <person name="Wang Y."/>
            <person name="Cai H."/>
            <person name="Collins K."/>
            <person name="Stewart B.A."/>
            <person name="Lee S.R."/>
            <person name="Wilamowska K."/>
            <person name="Weinberg Z."/>
            <person name="Ruzzo W.L."/>
            <person name="Wloga D."/>
            <person name="Gaertig J."/>
            <person name="Frankel J."/>
            <person name="Tsao C.-C."/>
            <person name="Gorovsky M.A."/>
            <person name="Keeling P.J."/>
            <person name="Waller R.F."/>
            <person name="Patron N.J."/>
            <person name="Cherry J.M."/>
            <person name="Stover N.A."/>
            <person name="Krieger C.J."/>
            <person name="del Toro C."/>
            <person name="Ryder H.F."/>
            <person name="Williamson S.C."/>
            <person name="Barbeau R.A."/>
            <person name="Hamilton E.P."/>
            <person name="Orias E."/>
        </authorList>
    </citation>
    <scope>NUCLEOTIDE SEQUENCE [LARGE SCALE GENOMIC DNA]</scope>
    <source>
        <strain evidence="3">SB210</strain>
    </source>
</reference>
<organism evidence="2 3">
    <name type="scientific">Tetrahymena thermophila (strain SB210)</name>
    <dbReference type="NCBI Taxonomy" id="312017"/>
    <lineage>
        <taxon>Eukaryota</taxon>
        <taxon>Sar</taxon>
        <taxon>Alveolata</taxon>
        <taxon>Ciliophora</taxon>
        <taxon>Intramacronucleata</taxon>
        <taxon>Oligohymenophorea</taxon>
        <taxon>Hymenostomatida</taxon>
        <taxon>Tetrahymenina</taxon>
        <taxon>Tetrahymenidae</taxon>
        <taxon>Tetrahymena</taxon>
    </lineage>
</organism>
<accession>W7XB74</accession>
<dbReference type="KEGG" id="tet:TTHERM_000717598"/>
<dbReference type="AlphaFoldDB" id="W7XB74"/>
<keyword evidence="3" id="KW-1185">Reference proteome</keyword>
<dbReference type="EMBL" id="GG662649">
    <property type="protein sequence ID" value="EWS73668.1"/>
    <property type="molecule type" value="Genomic_DNA"/>
</dbReference>
<protein>
    <submittedName>
        <fullName evidence="2">Cyclic nucleotide-binding domain protein</fullName>
    </submittedName>
</protein>
<dbReference type="Proteomes" id="UP000009168">
    <property type="component" value="Unassembled WGS sequence"/>
</dbReference>
<name>W7XB74_TETTS</name>
<evidence type="ECO:0000313" key="2">
    <source>
        <dbReference type="EMBL" id="EWS73668.1"/>
    </source>
</evidence>
<proteinExistence type="predicted"/>
<evidence type="ECO:0000313" key="3">
    <source>
        <dbReference type="Proteomes" id="UP000009168"/>
    </source>
</evidence>
<feature type="region of interest" description="Disordered" evidence="1">
    <location>
        <begin position="184"/>
        <end position="223"/>
    </location>
</feature>
<dbReference type="GeneID" id="24440358"/>
<dbReference type="InParanoid" id="W7XB74"/>
<feature type="compositionally biased region" description="Low complexity" evidence="1">
    <location>
        <begin position="212"/>
        <end position="223"/>
    </location>
</feature>
<evidence type="ECO:0000256" key="1">
    <source>
        <dbReference type="SAM" id="MobiDB-lite"/>
    </source>
</evidence>
<feature type="compositionally biased region" description="Low complexity" evidence="1">
    <location>
        <begin position="193"/>
        <end position="204"/>
    </location>
</feature>
<dbReference type="RefSeq" id="XP_012653798.1">
    <property type="nucleotide sequence ID" value="XM_012798344.1"/>
</dbReference>
<feature type="region of interest" description="Disordered" evidence="1">
    <location>
        <begin position="248"/>
        <end position="267"/>
    </location>
</feature>
<sequence length="391" mass="46258">MEKQMRETEIFFQTDEETDSQSIQTQEIFNQDLQTSTEQTSVKSQIQIAKSMNQIRNHRDSLYDNLNLDNLEDIFVERQSSMNSNNQTNIKSIDPVKNNKYFQKDDQIYTNYQNEQQQKEHGDWSENSYEIKELCYQNSEITDSQNNFNKLQNQKTLNIQIIPDSTQGDSSQVSLQEIEDKVRNKSNRFTIKNNQNNQEDNSQSDTDEQENFNKNQTSNNNIKNMEFINAQNQINKIEKQEKLSSNKINKKSFSNQESNNFLNDNKRNNSEIFTSLSKQNGSQEKILNELIQLNQDQLQKNEDQNIRKQKFSLNNKDFQQLSTQIFLEQSNQNVIRKICKMLSMQGSKIFNIIDQQPSEFKIVSGDFILKNFDVIQNYKKFFPHNKLTFYY</sequence>